<dbReference type="EMBL" id="AAGBIR010000025">
    <property type="protein sequence ID" value="EBO0847915.1"/>
    <property type="molecule type" value="Genomic_DNA"/>
</dbReference>
<feature type="compositionally biased region" description="Pro residues" evidence="1">
    <location>
        <begin position="119"/>
        <end position="137"/>
    </location>
</feature>
<name>A0A5T9PXY0_SALER</name>
<sequence>MAIKIPVSAQFDAADLKQQIQMVNDQIRVLASQVGQANKQKFEPINLRSKDDLNAFIKQMQKLLSIQTELKQTMGKTGQGATNPLMADWSKMYTDQAVRIKKMQSMLQFLGVEFNDQPAPKPKLPAPTPSNPSPAPHSRPQNNNQPPAWQNHLSTMLRNAGPVGGTISGAMNAGLSGGAGAGLMGLVGGLAALGVGKIIGAVADKIGQAQDNVIGLDKLYRQVGGIVSFSSLQRGVMSTANRLGMTNGDAIALASTYSRAANIQPGQNLGTGMLVSGGLARSYGLDPNSVAGTIGQLSASRVVNNDQQLRRMGLLMGEAIGKSGAFAQAGEAMQAISDFATQQARMSLTAPNVPGYAGAMAGLMSSGIPGMDLLGSTNLLGRVNANLQRGGAMGDPSRAFMARMALRNGINNPMALEVLQSGGAFGTISSTLGPDSLYGQRFGGNYQGDQTLLDMTRQSIHRAYGYGPDSVVALSRHLGVGINDALALDQMSSADMSGVSDRLSRLKLDPSSVNATSYAALGQIQSGKGLEIMGNEYLKRGSLDAGERQRLTDALKGTDPEKLKDVLTQVAATHGPAKTEGSEIRDNVAKLNNQFEDYARRALPALDVMRMALVKMTGGSEDSLRRDYEKGMRLDTQQQARRKYGWRLDAYQQEMNTLQDKGVGMQTMGPEGDRYRALKRQQQLMRQQQLNFVEQGNANAHAAAYGPQTAGEAALDSNYISSPSAAAAGSGAAGNWAGGNVGNLKDVNGNWRRFPSQQAGIAASAGQLLRYSTGKYQGGRKRTLREIISTYAPPKENNTALYIDQASKWTGFDPDQELDLRDQSTLMKVTAAVLRKENTKNASIPQSVINSGVNMALNNQNNYKIAPETMPTGQRGGKIDISDANINVNLQYPDGRTQTQSVPVKSSFTQPRSFASR</sequence>
<feature type="region of interest" description="Disordered" evidence="1">
    <location>
        <begin position="116"/>
        <end position="150"/>
    </location>
</feature>
<gene>
    <name evidence="2" type="ORF">DRI59_24995</name>
</gene>
<reference evidence="2" key="1">
    <citation type="submission" date="2018-06" db="EMBL/GenBank/DDBJ databases">
        <authorList>
            <consortium name="PulseNet: The National Subtyping Network for Foodborne Disease Surveillance"/>
            <person name="Tarr C.L."/>
            <person name="Trees E."/>
            <person name="Katz L.S."/>
            <person name="Carleton-Romer H.A."/>
            <person name="Stroika S."/>
            <person name="Kucerova Z."/>
            <person name="Roache K.F."/>
            <person name="Sabol A.L."/>
            <person name="Besser J."/>
            <person name="Gerner-Smidt P."/>
        </authorList>
    </citation>
    <scope>NUCLEOTIDE SEQUENCE</scope>
    <source>
        <strain evidence="2">PNUSAS044035</strain>
    </source>
</reference>
<dbReference type="AlphaFoldDB" id="A0A5T9PXY0"/>
<proteinExistence type="predicted"/>
<evidence type="ECO:0000256" key="1">
    <source>
        <dbReference type="SAM" id="MobiDB-lite"/>
    </source>
</evidence>
<accession>A0A5T9PXY0</accession>
<organism evidence="2">
    <name type="scientific">Salmonella enterica</name>
    <name type="common">Salmonella choleraesuis</name>
    <dbReference type="NCBI Taxonomy" id="28901"/>
    <lineage>
        <taxon>Bacteria</taxon>
        <taxon>Pseudomonadati</taxon>
        <taxon>Pseudomonadota</taxon>
        <taxon>Gammaproteobacteria</taxon>
        <taxon>Enterobacterales</taxon>
        <taxon>Enterobacteriaceae</taxon>
        <taxon>Salmonella</taxon>
    </lineage>
</organism>
<comment type="caution">
    <text evidence="2">The sequence shown here is derived from an EMBL/GenBank/DDBJ whole genome shotgun (WGS) entry which is preliminary data.</text>
</comment>
<feature type="region of interest" description="Disordered" evidence="1">
    <location>
        <begin position="891"/>
        <end position="917"/>
    </location>
</feature>
<protein>
    <submittedName>
        <fullName evidence="2">Lytic transglycosylase</fullName>
    </submittedName>
</protein>
<evidence type="ECO:0000313" key="2">
    <source>
        <dbReference type="EMBL" id="EBO0847915.1"/>
    </source>
</evidence>
<feature type="compositionally biased region" description="Low complexity" evidence="1">
    <location>
        <begin position="140"/>
        <end position="150"/>
    </location>
</feature>